<keyword evidence="5" id="KW-1185">Reference proteome</keyword>
<evidence type="ECO:0000313" key="5">
    <source>
        <dbReference type="Proteomes" id="UP001598130"/>
    </source>
</evidence>
<dbReference type="RefSeq" id="WP_377369928.1">
    <property type="nucleotide sequence ID" value="NZ_JAOTJD010000017.1"/>
</dbReference>
<keyword evidence="3" id="KW-1133">Transmembrane helix</keyword>
<sequence length="204" mass="21717">MSAVNRSLWRAVVAEGEGLKLANLVTLSRGVLIVPTFALLIAGHPMAALIVYGVAASTDLLDGWLARRSGRSSAFGAQLDAAVDNLFSVAILGFLLLAYPGVAQRHAIALIVLFVGPVAYLAASWLLKRRFLMFHFWSAKAGAVLLFCLWPLMAITGSEAWLPAAAALVGLSRLEQIVFILRGGLDLNAPHGLAPIPRALELQP</sequence>
<gene>
    <name evidence="4" type="ORF">OCL97_10350</name>
</gene>
<dbReference type="Pfam" id="PF01066">
    <property type="entry name" value="CDP-OH_P_transf"/>
    <property type="match status" value="1"/>
</dbReference>
<keyword evidence="3" id="KW-0472">Membrane</keyword>
<comment type="similarity">
    <text evidence="2">Belongs to the CDP-alcohol phosphatidyltransferase class-I family.</text>
</comment>
<comment type="caution">
    <text evidence="4">The sequence shown here is derived from an EMBL/GenBank/DDBJ whole genome shotgun (WGS) entry which is preliminary data.</text>
</comment>
<evidence type="ECO:0000256" key="1">
    <source>
        <dbReference type="ARBA" id="ARBA00022679"/>
    </source>
</evidence>
<dbReference type="EMBL" id="JAOTJD010000017">
    <property type="protein sequence ID" value="MFD3264360.1"/>
    <property type="molecule type" value="Genomic_DNA"/>
</dbReference>
<evidence type="ECO:0000256" key="2">
    <source>
        <dbReference type="RuleBase" id="RU003750"/>
    </source>
</evidence>
<keyword evidence="3" id="KW-0812">Transmembrane</keyword>
<dbReference type="InterPro" id="IPR048254">
    <property type="entry name" value="CDP_ALCOHOL_P_TRANSF_CS"/>
</dbReference>
<feature type="transmembrane region" description="Helical" evidence="3">
    <location>
        <begin position="21"/>
        <end position="41"/>
    </location>
</feature>
<evidence type="ECO:0000313" key="4">
    <source>
        <dbReference type="EMBL" id="MFD3264360.1"/>
    </source>
</evidence>
<dbReference type="Proteomes" id="UP001598130">
    <property type="component" value="Unassembled WGS sequence"/>
</dbReference>
<feature type="transmembrane region" description="Helical" evidence="3">
    <location>
        <begin position="86"/>
        <end position="102"/>
    </location>
</feature>
<feature type="transmembrane region" description="Helical" evidence="3">
    <location>
        <begin position="108"/>
        <end position="127"/>
    </location>
</feature>
<evidence type="ECO:0000256" key="3">
    <source>
        <dbReference type="SAM" id="Phobius"/>
    </source>
</evidence>
<keyword evidence="1 2" id="KW-0808">Transferase</keyword>
<dbReference type="InterPro" id="IPR000462">
    <property type="entry name" value="CDP-OH_P_trans"/>
</dbReference>
<dbReference type="Gene3D" id="1.20.120.1760">
    <property type="match status" value="1"/>
</dbReference>
<proteinExistence type="inferred from homology"/>
<dbReference type="PROSITE" id="PS00379">
    <property type="entry name" value="CDP_ALCOHOL_P_TRANSF"/>
    <property type="match status" value="1"/>
</dbReference>
<feature type="transmembrane region" description="Helical" evidence="3">
    <location>
        <begin position="134"/>
        <end position="154"/>
    </location>
</feature>
<organism evidence="4 5">
    <name type="scientific">Phenylobacterium ferrooxidans</name>
    <dbReference type="NCBI Taxonomy" id="2982689"/>
    <lineage>
        <taxon>Bacteria</taxon>
        <taxon>Pseudomonadati</taxon>
        <taxon>Pseudomonadota</taxon>
        <taxon>Alphaproteobacteria</taxon>
        <taxon>Caulobacterales</taxon>
        <taxon>Caulobacteraceae</taxon>
        <taxon>Phenylobacterium</taxon>
    </lineage>
</organism>
<reference evidence="4 5" key="1">
    <citation type="submission" date="2022-09" db="EMBL/GenBank/DDBJ databases">
        <title>New species of Phenylobacterium.</title>
        <authorList>
            <person name="Mieszkin S."/>
        </authorList>
    </citation>
    <scope>NUCLEOTIDE SEQUENCE [LARGE SCALE GENOMIC DNA]</scope>
    <source>
        <strain evidence="4 5">HK31-G</strain>
    </source>
</reference>
<dbReference type="InterPro" id="IPR043130">
    <property type="entry name" value="CDP-OH_PTrfase_TM_dom"/>
</dbReference>
<protein>
    <submittedName>
        <fullName evidence="4">CDP-alcohol phosphatidyltransferase family protein</fullName>
    </submittedName>
</protein>
<accession>A0ABW6CMN7</accession>
<name>A0ABW6CMN7_9CAUL</name>